<dbReference type="InterPro" id="IPR010387">
    <property type="entry name" value="QueT"/>
</dbReference>
<dbReference type="AlphaFoldDB" id="A0A845QTK8"/>
<dbReference type="Proteomes" id="UP000467132">
    <property type="component" value="Unassembled WGS sequence"/>
</dbReference>
<comment type="caution">
    <text evidence="2">The sequence shown here is derived from an EMBL/GenBank/DDBJ whole genome shotgun (WGS) entry which is preliminary data.</text>
</comment>
<dbReference type="PANTHER" id="PTHR40044">
    <property type="entry name" value="INTEGRAL MEMBRANE PROTEIN-RELATED"/>
    <property type="match status" value="1"/>
</dbReference>
<feature type="transmembrane region" description="Helical" evidence="1">
    <location>
        <begin position="41"/>
        <end position="62"/>
    </location>
</feature>
<dbReference type="RefSeq" id="WP_160195816.1">
    <property type="nucleotide sequence ID" value="NZ_QXXA01000001.1"/>
</dbReference>
<dbReference type="EMBL" id="QXXA01000001">
    <property type="protein sequence ID" value="NBI05300.1"/>
    <property type="molecule type" value="Genomic_DNA"/>
</dbReference>
<dbReference type="PIRSF" id="PIRSF031501">
    <property type="entry name" value="QueT"/>
    <property type="match status" value="1"/>
</dbReference>
<feature type="transmembrane region" description="Helical" evidence="1">
    <location>
        <begin position="94"/>
        <end position="119"/>
    </location>
</feature>
<dbReference type="OrthoDB" id="9786793at2"/>
<name>A0A845QTK8_9CLOT</name>
<protein>
    <submittedName>
        <fullName evidence="2">QueT transporter family protein</fullName>
    </submittedName>
</protein>
<gene>
    <name evidence="2" type="ORF">D3Z33_00335</name>
</gene>
<reference evidence="2 3" key="1">
    <citation type="submission" date="2018-08" db="EMBL/GenBank/DDBJ databases">
        <title>Murine metabolic-syndrome-specific gut microbial biobank.</title>
        <authorList>
            <person name="Liu C."/>
        </authorList>
    </citation>
    <scope>NUCLEOTIDE SEQUENCE [LARGE SCALE GENOMIC DNA]</scope>
    <source>
        <strain evidence="2 3">583</strain>
    </source>
</reference>
<evidence type="ECO:0000313" key="3">
    <source>
        <dbReference type="Proteomes" id="UP000467132"/>
    </source>
</evidence>
<sequence length="153" mass="17034">MGKINTKKLTKISIVASIYVILTVALPFLSYGQIQFRISEMLTLLAFYNPMYIWSLTIGTFISNMWSTIGILDMLIGTIATLLAVYPMSKINNIWIASFFPAISNGLIIGFQLNILIGLPLIPSIFYVALGEFVVVTILGVPTMSLLKKYIKF</sequence>
<keyword evidence="1" id="KW-1133">Transmembrane helix</keyword>
<feature type="transmembrane region" description="Helical" evidence="1">
    <location>
        <begin position="125"/>
        <end position="147"/>
    </location>
</feature>
<dbReference type="PANTHER" id="PTHR40044:SF1">
    <property type="entry name" value="INTEGRAL MEMBRANE PROTEIN"/>
    <property type="match status" value="1"/>
</dbReference>
<keyword evidence="3" id="KW-1185">Reference proteome</keyword>
<proteinExistence type="predicted"/>
<accession>A0A845QTK8</accession>
<evidence type="ECO:0000313" key="2">
    <source>
        <dbReference type="EMBL" id="NBI05300.1"/>
    </source>
</evidence>
<keyword evidence="1" id="KW-0472">Membrane</keyword>
<organism evidence="2 3">
    <name type="scientific">Senegalia massiliensis</name>
    <dbReference type="NCBI Taxonomy" id="1720316"/>
    <lineage>
        <taxon>Bacteria</taxon>
        <taxon>Bacillati</taxon>
        <taxon>Bacillota</taxon>
        <taxon>Clostridia</taxon>
        <taxon>Eubacteriales</taxon>
        <taxon>Clostridiaceae</taxon>
        <taxon>Senegalia</taxon>
    </lineage>
</organism>
<feature type="transmembrane region" description="Helical" evidence="1">
    <location>
        <begin position="12"/>
        <end position="29"/>
    </location>
</feature>
<dbReference type="Pfam" id="PF06177">
    <property type="entry name" value="QueT"/>
    <property type="match status" value="1"/>
</dbReference>
<keyword evidence="1" id="KW-0812">Transmembrane</keyword>
<evidence type="ECO:0000256" key="1">
    <source>
        <dbReference type="SAM" id="Phobius"/>
    </source>
</evidence>